<dbReference type="GO" id="GO:0006352">
    <property type="term" value="P:DNA-templated transcription initiation"/>
    <property type="evidence" value="ECO:0007669"/>
    <property type="project" value="InterPro"/>
</dbReference>
<dbReference type="CDD" id="cd06171">
    <property type="entry name" value="Sigma70_r4"/>
    <property type="match status" value="1"/>
</dbReference>
<evidence type="ECO:0000256" key="2">
    <source>
        <dbReference type="ARBA" id="ARBA00023015"/>
    </source>
</evidence>
<name>A0A1F5RJJ9_9BACT</name>
<dbReference type="InterPro" id="IPR013249">
    <property type="entry name" value="RNA_pol_sigma70_r4_t2"/>
</dbReference>
<dbReference type="PANTHER" id="PTHR43133:SF8">
    <property type="entry name" value="RNA POLYMERASE SIGMA FACTOR HI_1459-RELATED"/>
    <property type="match status" value="1"/>
</dbReference>
<protein>
    <recommendedName>
        <fullName evidence="10">RNA polymerase subunit sigma-70</fullName>
    </recommendedName>
</protein>
<dbReference type="Gene3D" id="1.10.10.10">
    <property type="entry name" value="Winged helix-like DNA-binding domain superfamily/Winged helix DNA-binding domain"/>
    <property type="match status" value="1"/>
</dbReference>
<dbReference type="Pfam" id="PF04542">
    <property type="entry name" value="Sigma70_r2"/>
    <property type="match status" value="1"/>
</dbReference>
<dbReference type="InterPro" id="IPR014284">
    <property type="entry name" value="RNA_pol_sigma-70_dom"/>
</dbReference>
<sequence>MNAIQEVKAGNTSSFNEIIRAHQQGIYRLCYRLTGNIEDAKDLTQEVFIKALKGIGSFRGESDIRTWLYRIAINTGSTWRKKNLNQPLSFEVTGEIADSRSRDVLLQRKISEAVDALPYKQRSVFVMHHYQGYKHDEIARITDRSLGSVKANYFQAVQKLKGKLKDFVEYGNE</sequence>
<comment type="caution">
    <text evidence="8">The sequence shown here is derived from an EMBL/GenBank/DDBJ whole genome shotgun (WGS) entry which is preliminary data.</text>
</comment>
<evidence type="ECO:0000256" key="3">
    <source>
        <dbReference type="ARBA" id="ARBA00023082"/>
    </source>
</evidence>
<feature type="domain" description="RNA polymerase sigma factor 70 region 4 type 2" evidence="7">
    <location>
        <begin position="108"/>
        <end position="160"/>
    </location>
</feature>
<dbReference type="NCBIfam" id="TIGR02937">
    <property type="entry name" value="sigma70-ECF"/>
    <property type="match status" value="1"/>
</dbReference>
<proteinExistence type="inferred from homology"/>
<feature type="domain" description="RNA polymerase sigma-70 region 2" evidence="6">
    <location>
        <begin position="18"/>
        <end position="78"/>
    </location>
</feature>
<dbReference type="GO" id="GO:0003677">
    <property type="term" value="F:DNA binding"/>
    <property type="evidence" value="ECO:0007669"/>
    <property type="project" value="UniProtKB-KW"/>
</dbReference>
<evidence type="ECO:0000313" key="8">
    <source>
        <dbReference type="EMBL" id="OGF14191.1"/>
    </source>
</evidence>
<dbReference type="Pfam" id="PF08281">
    <property type="entry name" value="Sigma70_r4_2"/>
    <property type="match status" value="1"/>
</dbReference>
<keyword evidence="4" id="KW-0238">DNA-binding</keyword>
<gene>
    <name evidence="8" type="ORF">A2024_07565</name>
</gene>
<evidence type="ECO:0000256" key="1">
    <source>
        <dbReference type="ARBA" id="ARBA00010641"/>
    </source>
</evidence>
<dbReference type="Gene3D" id="1.10.1740.10">
    <property type="match status" value="1"/>
</dbReference>
<keyword evidence="3" id="KW-0731">Sigma factor</keyword>
<dbReference type="PANTHER" id="PTHR43133">
    <property type="entry name" value="RNA POLYMERASE ECF-TYPE SIGMA FACTO"/>
    <property type="match status" value="1"/>
</dbReference>
<evidence type="ECO:0000256" key="4">
    <source>
        <dbReference type="ARBA" id="ARBA00023125"/>
    </source>
</evidence>
<dbReference type="InterPro" id="IPR039425">
    <property type="entry name" value="RNA_pol_sigma-70-like"/>
</dbReference>
<dbReference type="SUPFAM" id="SSF88946">
    <property type="entry name" value="Sigma2 domain of RNA polymerase sigma factors"/>
    <property type="match status" value="1"/>
</dbReference>
<dbReference type="AlphaFoldDB" id="A0A1F5RJJ9"/>
<keyword evidence="5" id="KW-0804">Transcription</keyword>
<dbReference type="InterPro" id="IPR007627">
    <property type="entry name" value="RNA_pol_sigma70_r2"/>
</dbReference>
<dbReference type="InterPro" id="IPR013325">
    <property type="entry name" value="RNA_pol_sigma_r2"/>
</dbReference>
<dbReference type="EMBL" id="MFFM01000007">
    <property type="protein sequence ID" value="OGF14191.1"/>
    <property type="molecule type" value="Genomic_DNA"/>
</dbReference>
<dbReference type="InterPro" id="IPR036388">
    <property type="entry name" value="WH-like_DNA-bd_sf"/>
</dbReference>
<dbReference type="Proteomes" id="UP000177230">
    <property type="component" value="Unassembled WGS sequence"/>
</dbReference>
<dbReference type="SUPFAM" id="SSF88659">
    <property type="entry name" value="Sigma3 and sigma4 domains of RNA polymerase sigma factors"/>
    <property type="match status" value="1"/>
</dbReference>
<evidence type="ECO:0000313" key="9">
    <source>
        <dbReference type="Proteomes" id="UP000177230"/>
    </source>
</evidence>
<dbReference type="GO" id="GO:0016987">
    <property type="term" value="F:sigma factor activity"/>
    <property type="evidence" value="ECO:0007669"/>
    <property type="project" value="UniProtKB-KW"/>
</dbReference>
<evidence type="ECO:0000256" key="5">
    <source>
        <dbReference type="ARBA" id="ARBA00023163"/>
    </source>
</evidence>
<dbReference type="InterPro" id="IPR013324">
    <property type="entry name" value="RNA_pol_sigma_r3/r4-like"/>
</dbReference>
<organism evidence="8 9">
    <name type="scientific">Candidatus Edwardsbacteria bacterium GWF2_54_11</name>
    <dbReference type="NCBI Taxonomy" id="1817851"/>
    <lineage>
        <taxon>Bacteria</taxon>
        <taxon>Candidatus Edwardsiibacteriota</taxon>
    </lineage>
</organism>
<reference evidence="8 9" key="1">
    <citation type="journal article" date="2016" name="Nat. Commun.">
        <title>Thousands of microbial genomes shed light on interconnected biogeochemical processes in an aquifer system.</title>
        <authorList>
            <person name="Anantharaman K."/>
            <person name="Brown C.T."/>
            <person name="Hug L.A."/>
            <person name="Sharon I."/>
            <person name="Castelle C.J."/>
            <person name="Probst A.J."/>
            <person name="Thomas B.C."/>
            <person name="Singh A."/>
            <person name="Wilkins M.J."/>
            <person name="Karaoz U."/>
            <person name="Brodie E.L."/>
            <person name="Williams K.H."/>
            <person name="Hubbard S.S."/>
            <person name="Banfield J.F."/>
        </authorList>
    </citation>
    <scope>NUCLEOTIDE SEQUENCE [LARGE SCALE GENOMIC DNA]</scope>
</reference>
<evidence type="ECO:0000259" key="7">
    <source>
        <dbReference type="Pfam" id="PF08281"/>
    </source>
</evidence>
<keyword evidence="2" id="KW-0805">Transcription regulation</keyword>
<evidence type="ECO:0000259" key="6">
    <source>
        <dbReference type="Pfam" id="PF04542"/>
    </source>
</evidence>
<accession>A0A1F5RJJ9</accession>
<comment type="similarity">
    <text evidence="1">Belongs to the sigma-70 factor family. ECF subfamily.</text>
</comment>
<evidence type="ECO:0008006" key="10">
    <source>
        <dbReference type="Google" id="ProtNLM"/>
    </source>
</evidence>